<proteinExistence type="predicted"/>
<name>A0ABQ8JNC3_DERPT</name>
<accession>A0ABQ8JNC3</accession>
<protein>
    <submittedName>
        <fullName evidence="1">Uncharacterized protein</fullName>
    </submittedName>
</protein>
<evidence type="ECO:0000313" key="1">
    <source>
        <dbReference type="EMBL" id="KAH9423791.1"/>
    </source>
</evidence>
<gene>
    <name evidence="1" type="ORF">DERP_005372</name>
</gene>
<reference evidence="1 2" key="2">
    <citation type="journal article" date="2022" name="Mol. Biol. Evol.">
        <title>Comparative Genomics Reveals Insights into the Divergent Evolution of Astigmatic Mites and Household Pest Adaptations.</title>
        <authorList>
            <person name="Xiong Q."/>
            <person name="Wan A.T."/>
            <person name="Liu X."/>
            <person name="Fung C.S."/>
            <person name="Xiao X."/>
            <person name="Malainual N."/>
            <person name="Hou J."/>
            <person name="Wang L."/>
            <person name="Wang M."/>
            <person name="Yang K.Y."/>
            <person name="Cui Y."/>
            <person name="Leung E.L."/>
            <person name="Nong W."/>
            <person name="Shin S.K."/>
            <person name="Au S.W."/>
            <person name="Jeong K.Y."/>
            <person name="Chew F.T."/>
            <person name="Hui J.H."/>
            <person name="Leung T.F."/>
            <person name="Tungtrongchitr A."/>
            <person name="Zhong N."/>
            <person name="Liu Z."/>
            <person name="Tsui S.K."/>
        </authorList>
    </citation>
    <scope>NUCLEOTIDE SEQUENCE [LARGE SCALE GENOMIC DNA]</scope>
    <source>
        <strain evidence="1">Derp</strain>
    </source>
</reference>
<sequence length="265" mass="29187">MQTFINLPLLGVRNMDFFGKTTKLSTLSSSTLTIFDESSSLLILAGDNSFVTFKDSKDLLKFSLAAVNINDARCVPATLAVVVGDELLFFIVDNNFESFLSIDGNVPIVNEFDTARNIAIDLDRKVNDDDDDFFDVVVEDSCEDSSIVQDDDDDDPSDEISGSIINGTTSISELLFDCSLETSSIIIFDDFIDKILLSSSFVFDFILKLSSLLALCSSKSIRDFLQIGSSMSAVLMFHSAAFNMANARAEPPSQYDDDDDEFDFT</sequence>
<keyword evidence="2" id="KW-1185">Reference proteome</keyword>
<dbReference type="Proteomes" id="UP000887458">
    <property type="component" value="Unassembled WGS sequence"/>
</dbReference>
<dbReference type="EMBL" id="NJHN03000031">
    <property type="protein sequence ID" value="KAH9423791.1"/>
    <property type="molecule type" value="Genomic_DNA"/>
</dbReference>
<reference evidence="1 2" key="1">
    <citation type="journal article" date="2018" name="J. Allergy Clin. Immunol.">
        <title>High-quality assembly of Dermatophagoides pteronyssinus genome and transcriptome reveals a wide range of novel allergens.</title>
        <authorList>
            <person name="Liu X.Y."/>
            <person name="Yang K.Y."/>
            <person name="Wang M.Q."/>
            <person name="Kwok J.S."/>
            <person name="Zeng X."/>
            <person name="Yang Z."/>
            <person name="Xiao X.J."/>
            <person name="Lau C.P."/>
            <person name="Li Y."/>
            <person name="Huang Z.M."/>
            <person name="Ba J.G."/>
            <person name="Yim A.K."/>
            <person name="Ouyang C.Y."/>
            <person name="Ngai S.M."/>
            <person name="Chan T.F."/>
            <person name="Leung E.L."/>
            <person name="Liu L."/>
            <person name="Liu Z.G."/>
            <person name="Tsui S.K."/>
        </authorList>
    </citation>
    <scope>NUCLEOTIDE SEQUENCE [LARGE SCALE GENOMIC DNA]</scope>
    <source>
        <strain evidence="1">Derp</strain>
    </source>
</reference>
<comment type="caution">
    <text evidence="1">The sequence shown here is derived from an EMBL/GenBank/DDBJ whole genome shotgun (WGS) entry which is preliminary data.</text>
</comment>
<organism evidence="1 2">
    <name type="scientific">Dermatophagoides pteronyssinus</name>
    <name type="common">European house dust mite</name>
    <dbReference type="NCBI Taxonomy" id="6956"/>
    <lineage>
        <taxon>Eukaryota</taxon>
        <taxon>Metazoa</taxon>
        <taxon>Ecdysozoa</taxon>
        <taxon>Arthropoda</taxon>
        <taxon>Chelicerata</taxon>
        <taxon>Arachnida</taxon>
        <taxon>Acari</taxon>
        <taxon>Acariformes</taxon>
        <taxon>Sarcoptiformes</taxon>
        <taxon>Astigmata</taxon>
        <taxon>Psoroptidia</taxon>
        <taxon>Analgoidea</taxon>
        <taxon>Pyroglyphidae</taxon>
        <taxon>Dermatophagoidinae</taxon>
        <taxon>Dermatophagoides</taxon>
    </lineage>
</organism>
<evidence type="ECO:0000313" key="2">
    <source>
        <dbReference type="Proteomes" id="UP000887458"/>
    </source>
</evidence>